<keyword evidence="2" id="KW-1185">Reference proteome</keyword>
<proteinExistence type="predicted"/>
<dbReference type="HOGENOM" id="CLU_042726_1_0_1"/>
<evidence type="ECO:0008006" key="3">
    <source>
        <dbReference type="Google" id="ProtNLM"/>
    </source>
</evidence>
<reference evidence="1 2" key="1">
    <citation type="journal article" date="2014" name="Genome Biol.">
        <title>Transcriptome and methylome profiling reveals relics of genome dominance in the mesopolyploid Brassica oleracea.</title>
        <authorList>
            <person name="Parkin I.A."/>
            <person name="Koh C."/>
            <person name="Tang H."/>
            <person name="Robinson S.J."/>
            <person name="Kagale S."/>
            <person name="Clarke W.E."/>
            <person name="Town C.D."/>
            <person name="Nixon J."/>
            <person name="Krishnakumar V."/>
            <person name="Bidwell S.L."/>
            <person name="Denoeud F."/>
            <person name="Belcram H."/>
            <person name="Links M.G."/>
            <person name="Just J."/>
            <person name="Clarke C."/>
            <person name="Bender T."/>
            <person name="Huebert T."/>
            <person name="Mason A.S."/>
            <person name="Pires J.C."/>
            <person name="Barker G."/>
            <person name="Moore J."/>
            <person name="Walley P.G."/>
            <person name="Manoli S."/>
            <person name="Batley J."/>
            <person name="Edwards D."/>
            <person name="Nelson M.N."/>
            <person name="Wang X."/>
            <person name="Paterson A.H."/>
            <person name="King G."/>
            <person name="Bancroft I."/>
            <person name="Chalhoub B."/>
            <person name="Sharpe A.G."/>
        </authorList>
    </citation>
    <scope>NUCLEOTIDE SEQUENCE</scope>
    <source>
        <strain evidence="1 2">cv. TO1000</strain>
    </source>
</reference>
<dbReference type="OMA" id="HFPYETA"/>
<protein>
    <recommendedName>
        <fullName evidence="3">DUF506 family protein</fullName>
    </recommendedName>
</protein>
<dbReference type="InterPro" id="IPR006502">
    <property type="entry name" value="PDDEXK-like"/>
</dbReference>
<dbReference type="STRING" id="109376.A0A0D3DP82"/>
<dbReference type="AlphaFoldDB" id="A0A0D3DP82"/>
<dbReference type="Proteomes" id="UP000032141">
    <property type="component" value="Chromosome C8"/>
</dbReference>
<reference evidence="1" key="2">
    <citation type="submission" date="2015-03" db="UniProtKB">
        <authorList>
            <consortium name="EnsemblPlants"/>
        </authorList>
    </citation>
    <scope>IDENTIFICATION</scope>
</reference>
<sequence length="430" mass="49392">MVEIPRRFNILAAAFDVEAARARPPCDSSSGSDHFPYETADLWDLVESFMDSEVKALPEDFPVEDKDDKSDVDDDYEDVKERLREICENLGRGGERRRIIEEVVNASEFVGEKRLLMAYLRDKGFDAGEARKRAHKMVEIPRRFNILAAAFDVEAARARPPCDSSSGSDHFPYETADLWDLVESFMDSEVKALPEDFPVEDKDDKSDVDDDYEDVKERLREICENLGRGGERRRIIEEVVNASEFVGEKRLLMAYLRDKGFDAGLCKSKWERFGKNTAGKYEYVDVNRGDKNRFIVETNLASEFEIAKPTTRYLYLLAQLPRVFMGTPEELKKLVRIMCFEIRRSMKRAEIHVPPWRRNAYMQAKWFGHYKRTSNEVVTRVKSCGCGPRVGFEGLVKTATLNGYKEVERKMHGLRVGQLTVAFNGSGVRL</sequence>
<organism evidence="1 2">
    <name type="scientific">Brassica oleracea var. oleracea</name>
    <dbReference type="NCBI Taxonomy" id="109376"/>
    <lineage>
        <taxon>Eukaryota</taxon>
        <taxon>Viridiplantae</taxon>
        <taxon>Streptophyta</taxon>
        <taxon>Embryophyta</taxon>
        <taxon>Tracheophyta</taxon>
        <taxon>Spermatophyta</taxon>
        <taxon>Magnoliopsida</taxon>
        <taxon>eudicotyledons</taxon>
        <taxon>Gunneridae</taxon>
        <taxon>Pentapetalae</taxon>
        <taxon>rosids</taxon>
        <taxon>malvids</taxon>
        <taxon>Brassicales</taxon>
        <taxon>Brassicaceae</taxon>
        <taxon>Brassiceae</taxon>
        <taxon>Brassica</taxon>
    </lineage>
</organism>
<evidence type="ECO:0000313" key="2">
    <source>
        <dbReference type="Proteomes" id="UP000032141"/>
    </source>
</evidence>
<dbReference type="eggNOG" id="ENOG502QVJD">
    <property type="taxonomic scope" value="Eukaryota"/>
</dbReference>
<dbReference type="Gramene" id="Bo8g062480.1">
    <property type="protein sequence ID" value="Bo8g062480.1"/>
    <property type="gene ID" value="Bo8g062480"/>
</dbReference>
<dbReference type="NCBIfam" id="TIGR01615">
    <property type="entry name" value="A_thal_3542"/>
    <property type="match status" value="1"/>
</dbReference>
<dbReference type="PANTHER" id="PTHR31579">
    <property type="entry name" value="OS03G0796600 PROTEIN"/>
    <property type="match status" value="1"/>
</dbReference>
<dbReference type="PANTHER" id="PTHR31579:SF63">
    <property type="entry name" value="DUF506 FAMILY PROTEIN"/>
    <property type="match status" value="1"/>
</dbReference>
<name>A0A0D3DP82_BRAOL</name>
<evidence type="ECO:0000313" key="1">
    <source>
        <dbReference type="EnsemblPlants" id="Bo8g062480.1"/>
    </source>
</evidence>
<dbReference type="EnsemblPlants" id="Bo8g062480.1">
    <property type="protein sequence ID" value="Bo8g062480.1"/>
    <property type="gene ID" value="Bo8g062480"/>
</dbReference>
<accession>A0A0D3DP82</accession>
<dbReference type="Pfam" id="PF04720">
    <property type="entry name" value="PDDEXK_6"/>
    <property type="match status" value="1"/>
</dbReference>